<dbReference type="AlphaFoldDB" id="A0A7C9NLT7"/>
<sequence length="130" mass="13808">MPQFLRQCILAVSLACLGLATPARADMVQVFAHLFVVPAALADGSDAAPVLPAFEAFLAESFGGYTRMGSGVGGWKNETGQIETEANTVYLTTANRDSSKEIAARLVQDFGMRVPYVLVLPAGAFAMRSH</sequence>
<evidence type="ECO:0008006" key="4">
    <source>
        <dbReference type="Google" id="ProtNLM"/>
    </source>
</evidence>
<evidence type="ECO:0000256" key="1">
    <source>
        <dbReference type="SAM" id="SignalP"/>
    </source>
</evidence>
<keyword evidence="1" id="KW-0732">Signal</keyword>
<feature type="signal peptide" evidence="1">
    <location>
        <begin position="1"/>
        <end position="25"/>
    </location>
</feature>
<accession>A0A7C9NLT7</accession>
<gene>
    <name evidence="2" type="ORF">GTA51_17530</name>
</gene>
<organism evidence="2 3">
    <name type="scientific">Solidesulfovibrio aerotolerans</name>
    <dbReference type="NCBI Taxonomy" id="295255"/>
    <lineage>
        <taxon>Bacteria</taxon>
        <taxon>Pseudomonadati</taxon>
        <taxon>Thermodesulfobacteriota</taxon>
        <taxon>Desulfovibrionia</taxon>
        <taxon>Desulfovibrionales</taxon>
        <taxon>Desulfovibrionaceae</taxon>
        <taxon>Solidesulfovibrio</taxon>
    </lineage>
</organism>
<evidence type="ECO:0000313" key="2">
    <source>
        <dbReference type="EMBL" id="MYL84916.1"/>
    </source>
</evidence>
<keyword evidence="3" id="KW-1185">Reference proteome</keyword>
<dbReference type="OrthoDB" id="5458757at2"/>
<comment type="caution">
    <text evidence="2">The sequence shown here is derived from an EMBL/GenBank/DDBJ whole genome shotgun (WGS) entry which is preliminary data.</text>
</comment>
<protein>
    <recommendedName>
        <fullName evidence="4">DUF3574 domain-containing protein</fullName>
    </recommendedName>
</protein>
<reference evidence="2 3" key="1">
    <citation type="submission" date="2020-01" db="EMBL/GenBank/DDBJ databases">
        <title>Genome sequence of Desulfovibrio aerotolerans DSM 16695(T).</title>
        <authorList>
            <person name="Karnachuk O."/>
            <person name="Avakyan M."/>
            <person name="Mardanov A."/>
            <person name="Kadnikov V."/>
            <person name="Ravin N."/>
        </authorList>
    </citation>
    <scope>NUCLEOTIDE SEQUENCE [LARGE SCALE GENOMIC DNA]</scope>
    <source>
        <strain evidence="2 3">DSM 16695</strain>
    </source>
</reference>
<dbReference type="RefSeq" id="WP_160963394.1">
    <property type="nucleotide sequence ID" value="NZ_WVUD01000046.1"/>
</dbReference>
<evidence type="ECO:0000313" key="3">
    <source>
        <dbReference type="Proteomes" id="UP000482487"/>
    </source>
</evidence>
<proteinExistence type="predicted"/>
<dbReference type="EMBL" id="WVUD01000046">
    <property type="protein sequence ID" value="MYL84916.1"/>
    <property type="molecule type" value="Genomic_DNA"/>
</dbReference>
<name>A0A7C9NLT7_9BACT</name>
<feature type="chain" id="PRO_5028854909" description="DUF3574 domain-containing protein" evidence="1">
    <location>
        <begin position="26"/>
        <end position="130"/>
    </location>
</feature>
<dbReference type="Proteomes" id="UP000482487">
    <property type="component" value="Unassembled WGS sequence"/>
</dbReference>